<keyword evidence="4" id="KW-0689">Ribosomal protein</keyword>
<dbReference type="AlphaFoldDB" id="A0AAJ0C2G4"/>
<evidence type="ECO:0000256" key="2">
    <source>
        <dbReference type="SAM" id="MobiDB-lite"/>
    </source>
</evidence>
<proteinExistence type="predicted"/>
<dbReference type="GO" id="GO:0000776">
    <property type="term" value="C:kinetochore"/>
    <property type="evidence" value="ECO:0007669"/>
    <property type="project" value="InterPro"/>
</dbReference>
<dbReference type="Pfam" id="PF20882">
    <property type="entry name" value="Sos7"/>
    <property type="match status" value="1"/>
</dbReference>
<feature type="coiled-coil region" evidence="1">
    <location>
        <begin position="214"/>
        <end position="248"/>
    </location>
</feature>
<feature type="region of interest" description="Disordered" evidence="2">
    <location>
        <begin position="257"/>
        <end position="276"/>
    </location>
</feature>
<dbReference type="GeneID" id="85315493"/>
<accession>A0AAJ0C2G4</accession>
<gene>
    <name evidence="4" type="ORF">QBC33DRAFT_606487</name>
</gene>
<dbReference type="GO" id="GO:0005840">
    <property type="term" value="C:ribosome"/>
    <property type="evidence" value="ECO:0007669"/>
    <property type="project" value="UniProtKB-KW"/>
</dbReference>
<evidence type="ECO:0000313" key="4">
    <source>
        <dbReference type="EMBL" id="KAK1768924.1"/>
    </source>
</evidence>
<dbReference type="Proteomes" id="UP001244011">
    <property type="component" value="Unassembled WGS sequence"/>
</dbReference>
<keyword evidence="5" id="KW-1185">Reference proteome</keyword>
<dbReference type="GO" id="GO:0051315">
    <property type="term" value="P:attachment of mitotic spindle microtubules to kinetochore"/>
    <property type="evidence" value="ECO:0007669"/>
    <property type="project" value="TreeGrafter"/>
</dbReference>
<keyword evidence="4" id="KW-0687">Ribonucleoprotein</keyword>
<protein>
    <submittedName>
        <fullName evidence="4">60s ribosomal protein l37 protein</fullName>
    </submittedName>
</protein>
<dbReference type="PANTHER" id="PTHR37329:SF1">
    <property type="entry name" value="KINETOCHORE PROTEIN SOS7"/>
    <property type="match status" value="1"/>
</dbReference>
<dbReference type="GO" id="GO:0034501">
    <property type="term" value="P:protein localization to kinetochore"/>
    <property type="evidence" value="ECO:0007669"/>
    <property type="project" value="InterPro"/>
</dbReference>
<feature type="domain" description="Kinetochore protein Sos7 coiled-coil" evidence="3">
    <location>
        <begin position="84"/>
        <end position="158"/>
    </location>
</feature>
<comment type="caution">
    <text evidence="4">The sequence shown here is derived from an EMBL/GenBank/DDBJ whole genome shotgun (WGS) entry which is preliminary data.</text>
</comment>
<reference evidence="4" key="1">
    <citation type="submission" date="2023-06" db="EMBL/GenBank/DDBJ databases">
        <title>Genome-scale phylogeny and comparative genomics of the fungal order Sordariales.</title>
        <authorList>
            <consortium name="Lawrence Berkeley National Laboratory"/>
            <person name="Hensen N."/>
            <person name="Bonometti L."/>
            <person name="Westerberg I."/>
            <person name="Brannstrom I.O."/>
            <person name="Guillou S."/>
            <person name="Cros-Aarteil S."/>
            <person name="Calhoun S."/>
            <person name="Haridas S."/>
            <person name="Kuo A."/>
            <person name="Mondo S."/>
            <person name="Pangilinan J."/>
            <person name="Riley R."/>
            <person name="Labutti K."/>
            <person name="Andreopoulos B."/>
            <person name="Lipzen A."/>
            <person name="Chen C."/>
            <person name="Yanf M."/>
            <person name="Daum C."/>
            <person name="Ng V."/>
            <person name="Clum A."/>
            <person name="Steindorff A."/>
            <person name="Ohm R."/>
            <person name="Martin F."/>
            <person name="Silar P."/>
            <person name="Natvig D."/>
            <person name="Lalanne C."/>
            <person name="Gautier V."/>
            <person name="Ament-Velasquez S.L."/>
            <person name="Kruys A."/>
            <person name="Hutchinson M.I."/>
            <person name="Powell A.J."/>
            <person name="Barry K."/>
            <person name="Miller A.N."/>
            <person name="Grigoriev I.V."/>
            <person name="Debuchy R."/>
            <person name="Gladieux P."/>
            <person name="Thoren M.H."/>
            <person name="Johannesson H."/>
        </authorList>
    </citation>
    <scope>NUCLEOTIDE SEQUENCE</scope>
    <source>
        <strain evidence="4">8032-3</strain>
    </source>
</reference>
<evidence type="ECO:0000259" key="3">
    <source>
        <dbReference type="Pfam" id="PF20882"/>
    </source>
</evidence>
<dbReference type="InterPro" id="IPR048781">
    <property type="entry name" value="Sos7_CC"/>
</dbReference>
<dbReference type="InterPro" id="IPR037475">
    <property type="entry name" value="Sos7"/>
</dbReference>
<evidence type="ECO:0000313" key="5">
    <source>
        <dbReference type="Proteomes" id="UP001244011"/>
    </source>
</evidence>
<feature type="compositionally biased region" description="Polar residues" evidence="2">
    <location>
        <begin position="55"/>
        <end position="68"/>
    </location>
</feature>
<sequence>MDASEAERVLDAVEKLESRHGISIIKLSEPISSTLSQPSDPTSENSSSSSNTNNAELRTSDVSNTSLGAPTPASLEADLAHYRELFAKLRFSYVEQVTKEKFIRAIVGDPPVIVAPHENAALEASNAASKAALKALKNDVADVTADLAARGRDLSRRYEARRAGAATLRDMPARLAGLEDEVDRLRAEQERETGGGGAGRPELRLPLAATLDLVEERRARRAALDRQLEQLAAQVPRKRKEAERLRAELQPLEARRLNSAAAAGEARKRKEAALGGAGDDLEERGRWWRASETVLKRMLEV</sequence>
<dbReference type="RefSeq" id="XP_060285137.1">
    <property type="nucleotide sequence ID" value="XM_060432306.1"/>
</dbReference>
<keyword evidence="1" id="KW-0175">Coiled coil</keyword>
<name>A0AAJ0C2G4_9PEZI</name>
<feature type="region of interest" description="Disordered" evidence="2">
    <location>
        <begin position="30"/>
        <end position="69"/>
    </location>
</feature>
<feature type="compositionally biased region" description="Low complexity" evidence="2">
    <location>
        <begin position="36"/>
        <end position="54"/>
    </location>
</feature>
<organism evidence="4 5">
    <name type="scientific">Phialemonium atrogriseum</name>
    <dbReference type="NCBI Taxonomy" id="1093897"/>
    <lineage>
        <taxon>Eukaryota</taxon>
        <taxon>Fungi</taxon>
        <taxon>Dikarya</taxon>
        <taxon>Ascomycota</taxon>
        <taxon>Pezizomycotina</taxon>
        <taxon>Sordariomycetes</taxon>
        <taxon>Sordariomycetidae</taxon>
        <taxon>Cephalothecales</taxon>
        <taxon>Cephalothecaceae</taxon>
        <taxon>Phialemonium</taxon>
    </lineage>
</organism>
<dbReference type="PANTHER" id="PTHR37329">
    <property type="entry name" value="KINETOCHORE PROTEIN SOS7"/>
    <property type="match status" value="1"/>
</dbReference>
<dbReference type="EMBL" id="MU839004">
    <property type="protein sequence ID" value="KAK1768924.1"/>
    <property type="molecule type" value="Genomic_DNA"/>
</dbReference>
<evidence type="ECO:0000256" key="1">
    <source>
        <dbReference type="SAM" id="Coils"/>
    </source>
</evidence>